<name>A0ABM4BAK1_HYDVU</name>
<feature type="transmembrane region" description="Helical" evidence="10">
    <location>
        <begin position="20"/>
        <end position="44"/>
    </location>
</feature>
<keyword evidence="5 9" id="KW-0297">G-protein coupled receptor</keyword>
<feature type="transmembrane region" description="Helical" evidence="10">
    <location>
        <begin position="232"/>
        <end position="256"/>
    </location>
</feature>
<evidence type="ECO:0000259" key="11">
    <source>
        <dbReference type="PROSITE" id="PS50262"/>
    </source>
</evidence>
<feature type="transmembrane region" description="Helical" evidence="10">
    <location>
        <begin position="96"/>
        <end position="117"/>
    </location>
</feature>
<dbReference type="PROSITE" id="PS50262">
    <property type="entry name" value="G_PROTEIN_RECEP_F1_2"/>
    <property type="match status" value="1"/>
</dbReference>
<evidence type="ECO:0000256" key="1">
    <source>
        <dbReference type="ARBA" id="ARBA00004651"/>
    </source>
</evidence>
<accession>A0ABM4BAK1</accession>
<comment type="subcellular location">
    <subcellularLocation>
        <location evidence="1">Cell membrane</location>
        <topology evidence="1">Multi-pass membrane protein</topology>
    </subcellularLocation>
</comment>
<feature type="transmembrane region" description="Helical" evidence="10">
    <location>
        <begin position="276"/>
        <end position="300"/>
    </location>
</feature>
<keyword evidence="12" id="KW-1185">Reference proteome</keyword>
<evidence type="ECO:0000256" key="9">
    <source>
        <dbReference type="RuleBase" id="RU000688"/>
    </source>
</evidence>
<dbReference type="InterPro" id="IPR000276">
    <property type="entry name" value="GPCR_Rhodpsn"/>
</dbReference>
<evidence type="ECO:0000256" key="3">
    <source>
        <dbReference type="ARBA" id="ARBA00022692"/>
    </source>
</evidence>
<dbReference type="PANTHER" id="PTHR24249">
    <property type="entry name" value="HISTAMINE RECEPTOR-RELATED G-PROTEIN COUPLED RECEPTOR"/>
    <property type="match status" value="1"/>
</dbReference>
<gene>
    <name evidence="13" type="primary">LOC105845811</name>
</gene>
<dbReference type="PANTHER" id="PTHR24249:SF372">
    <property type="entry name" value="G-PROTEIN COUPLED RECEPTORS FAMILY 1 PROFILE DOMAIN-CONTAINING PROTEIN"/>
    <property type="match status" value="1"/>
</dbReference>
<evidence type="ECO:0000256" key="4">
    <source>
        <dbReference type="ARBA" id="ARBA00022989"/>
    </source>
</evidence>
<feature type="domain" description="G-protein coupled receptors family 1 profile" evidence="11">
    <location>
        <begin position="36"/>
        <end position="297"/>
    </location>
</feature>
<dbReference type="PROSITE" id="PS00237">
    <property type="entry name" value="G_PROTEIN_RECEP_F1_1"/>
    <property type="match status" value="1"/>
</dbReference>
<evidence type="ECO:0000313" key="13">
    <source>
        <dbReference type="RefSeq" id="XP_065645933.1"/>
    </source>
</evidence>
<sequence>MNTSSSTTDYCESTTTTRHLVFLLICTCMLVIGLLGNVLCVIVILGSRQLRSITGYYFLISLANANIGVLLFVATYKIDFFKNNLNFCHSFEYCVFSTFADYLFSIAAAFHMTVIAVDRFIAITRPFFYSTHFIKKKVKFYILLVWLWCALWASLGIFHWDKGKVIIVMEQRQCLNENKYYLPTMLIVIVLLPVIIFFWCYMHIFRVIQNISTYQNKLYSNKNKLPRKEVKAVKTVFIAFIVFSLCYVPHSTISLLNLWTKIIRKFYAAYPNVVEILLSILYHILPLLDSCVNPFLYFVFGSQFRKAWKELYFRFIESPLTVNNKPIKRKIGKNKFFRKIKKNISKLTENDTSFSIETLENDASATVKSCLDITEGQVTS</sequence>
<dbReference type="Pfam" id="PF00001">
    <property type="entry name" value="7tm_1"/>
    <property type="match status" value="1"/>
</dbReference>
<evidence type="ECO:0000256" key="5">
    <source>
        <dbReference type="ARBA" id="ARBA00023040"/>
    </source>
</evidence>
<evidence type="ECO:0000256" key="8">
    <source>
        <dbReference type="ARBA" id="ARBA00023224"/>
    </source>
</evidence>
<dbReference type="RefSeq" id="XP_065645933.1">
    <property type="nucleotide sequence ID" value="XM_065789861.1"/>
</dbReference>
<keyword evidence="2" id="KW-1003">Cell membrane</keyword>
<protein>
    <submittedName>
        <fullName evidence="13">Beta-2 adrenergic receptor</fullName>
    </submittedName>
</protein>
<dbReference type="InterPro" id="IPR017452">
    <property type="entry name" value="GPCR_Rhodpsn_7TM"/>
</dbReference>
<feature type="transmembrane region" description="Helical" evidence="10">
    <location>
        <begin position="56"/>
        <end position="76"/>
    </location>
</feature>
<dbReference type="Proteomes" id="UP001652625">
    <property type="component" value="Chromosome 02"/>
</dbReference>
<proteinExistence type="inferred from homology"/>
<dbReference type="InterPro" id="IPR050569">
    <property type="entry name" value="TAAR"/>
</dbReference>
<keyword evidence="3 9" id="KW-0812">Transmembrane</keyword>
<evidence type="ECO:0000256" key="10">
    <source>
        <dbReference type="SAM" id="Phobius"/>
    </source>
</evidence>
<keyword evidence="8 9" id="KW-0807">Transducer</keyword>
<dbReference type="PRINTS" id="PR00237">
    <property type="entry name" value="GPCRRHODOPSN"/>
</dbReference>
<dbReference type="GeneID" id="105845811"/>
<organism evidence="12 13">
    <name type="scientific">Hydra vulgaris</name>
    <name type="common">Hydra</name>
    <name type="synonym">Hydra attenuata</name>
    <dbReference type="NCBI Taxonomy" id="6087"/>
    <lineage>
        <taxon>Eukaryota</taxon>
        <taxon>Metazoa</taxon>
        <taxon>Cnidaria</taxon>
        <taxon>Hydrozoa</taxon>
        <taxon>Hydroidolina</taxon>
        <taxon>Anthoathecata</taxon>
        <taxon>Aplanulata</taxon>
        <taxon>Hydridae</taxon>
        <taxon>Hydra</taxon>
    </lineage>
</organism>
<evidence type="ECO:0000256" key="7">
    <source>
        <dbReference type="ARBA" id="ARBA00023170"/>
    </source>
</evidence>
<keyword evidence="7 9" id="KW-0675">Receptor</keyword>
<feature type="transmembrane region" description="Helical" evidence="10">
    <location>
        <begin position="138"/>
        <end position="160"/>
    </location>
</feature>
<comment type="similarity">
    <text evidence="9">Belongs to the G-protein coupled receptor 1 family.</text>
</comment>
<keyword evidence="6 10" id="KW-0472">Membrane</keyword>
<reference evidence="13" key="2">
    <citation type="submission" date="2025-08" db="UniProtKB">
        <authorList>
            <consortium name="RefSeq"/>
        </authorList>
    </citation>
    <scope>IDENTIFICATION</scope>
</reference>
<dbReference type="Gene3D" id="1.20.1070.10">
    <property type="entry name" value="Rhodopsin 7-helix transmembrane proteins"/>
    <property type="match status" value="1"/>
</dbReference>
<evidence type="ECO:0000313" key="12">
    <source>
        <dbReference type="Proteomes" id="UP001652625"/>
    </source>
</evidence>
<keyword evidence="4 10" id="KW-1133">Transmembrane helix</keyword>
<dbReference type="SUPFAM" id="SSF81321">
    <property type="entry name" value="Family A G protein-coupled receptor-like"/>
    <property type="match status" value="1"/>
</dbReference>
<evidence type="ECO:0000256" key="6">
    <source>
        <dbReference type="ARBA" id="ARBA00023136"/>
    </source>
</evidence>
<evidence type="ECO:0000256" key="2">
    <source>
        <dbReference type="ARBA" id="ARBA00022475"/>
    </source>
</evidence>
<dbReference type="CDD" id="cd00637">
    <property type="entry name" value="7tm_classA_rhodopsin-like"/>
    <property type="match status" value="1"/>
</dbReference>
<feature type="transmembrane region" description="Helical" evidence="10">
    <location>
        <begin position="180"/>
        <end position="201"/>
    </location>
</feature>
<reference evidence="12" key="1">
    <citation type="submission" date="2025-05" db="UniProtKB">
        <authorList>
            <consortium name="RefSeq"/>
        </authorList>
    </citation>
    <scope>NUCLEOTIDE SEQUENCE [LARGE SCALE GENOMIC DNA]</scope>
</reference>